<dbReference type="Proteomes" id="UP000198723">
    <property type="component" value="Unassembled WGS sequence"/>
</dbReference>
<evidence type="ECO:0000256" key="1">
    <source>
        <dbReference type="ARBA" id="ARBA00005323"/>
    </source>
</evidence>
<dbReference type="InterPro" id="IPR042208">
    <property type="entry name" value="D-ser_dehydrat-like_sf"/>
</dbReference>
<keyword evidence="2" id="KW-0456">Lyase</keyword>
<reference evidence="4 5" key="1">
    <citation type="submission" date="2016-08" db="EMBL/GenBank/DDBJ databases">
        <authorList>
            <person name="Seilhamer J.J."/>
        </authorList>
    </citation>
    <scope>NUCLEOTIDE SEQUENCE [LARGE SCALE GENOMIC DNA]</scope>
    <source>
        <strain evidence="4 5">HBR26</strain>
    </source>
</reference>
<dbReference type="GO" id="GO:0036088">
    <property type="term" value="P:D-serine catabolic process"/>
    <property type="evidence" value="ECO:0007669"/>
    <property type="project" value="TreeGrafter"/>
</dbReference>
<feature type="domain" description="D-serine dehydratase-like" evidence="3">
    <location>
        <begin position="269"/>
        <end position="376"/>
    </location>
</feature>
<accession>A0A1C3YCG8</accession>
<dbReference type="STRING" id="1138170.GA0061105_13612"/>
<dbReference type="GO" id="GO:0008721">
    <property type="term" value="F:D-serine ammonia-lyase activity"/>
    <property type="evidence" value="ECO:0007669"/>
    <property type="project" value="TreeGrafter"/>
</dbReference>
<sequence length="392" mass="41580">MDLTTIDPSARLAATTTLETLETPCLVLDAERMDRNITRLRNRLDGMGVSLRPHLKTAKSIDVARRVMSASEGPATVSTLKEAENFAADGVRDMIYAVGIAPAKLARVVELRSEGVDLVVVLDTLEQAQAVAAASRDAGMRIPAMIEIDCDGHRSGVVPANHAQLLEIGKILAAGAELRGVLTHAGDSYKGGGVAEQKRYAEAERLAVVDAGRLLRDAGLPCPVVSVGSTPTAHHAKDLTGVTEVRAGVFVFFDLVMAGIGICQVDDIALSVLATVIGHQREKGWIITDGGWMSLSRDRGTGKQAVDQGYGLVCDLEGNAYLDIIVADANQEHGIIAVRPGSDARLPDLAVGDRVRILPNHACATAAQHSVYHVVRGGSHAVETCWPRFGGW</sequence>
<proteinExistence type="inferred from homology"/>
<dbReference type="PANTHER" id="PTHR28004">
    <property type="entry name" value="ZGC:162816-RELATED"/>
    <property type="match status" value="1"/>
</dbReference>
<dbReference type="InterPro" id="IPR051466">
    <property type="entry name" value="D-amino_acid_metab_enzyme"/>
</dbReference>
<dbReference type="CDD" id="cd06812">
    <property type="entry name" value="PLPDE_III_DSD_D-TA_like_1"/>
    <property type="match status" value="1"/>
</dbReference>
<dbReference type="InterPro" id="IPR029066">
    <property type="entry name" value="PLP-binding_barrel"/>
</dbReference>
<comment type="similarity">
    <text evidence="1">Belongs to the DSD1 family.</text>
</comment>
<dbReference type="Pfam" id="PF01168">
    <property type="entry name" value="Ala_racemase_N"/>
    <property type="match status" value="1"/>
</dbReference>
<evidence type="ECO:0000256" key="2">
    <source>
        <dbReference type="ARBA" id="ARBA00023239"/>
    </source>
</evidence>
<dbReference type="EMBL" id="FMAJ01000036">
    <property type="protein sequence ID" value="SCB62196.1"/>
    <property type="molecule type" value="Genomic_DNA"/>
</dbReference>
<dbReference type="Pfam" id="PF14031">
    <property type="entry name" value="D-ser_dehydrat"/>
    <property type="match status" value="1"/>
</dbReference>
<protein>
    <submittedName>
        <fullName evidence="4">D-serine deaminase, pyridoxal phosphate-dependent</fullName>
    </submittedName>
</protein>
<dbReference type="InterPro" id="IPR001608">
    <property type="entry name" value="Ala_racemase_N"/>
</dbReference>
<evidence type="ECO:0000259" key="3">
    <source>
        <dbReference type="SMART" id="SM01119"/>
    </source>
</evidence>
<dbReference type="RefSeq" id="WP_092755124.1">
    <property type="nucleotide sequence ID" value="NZ_FMAJ01000036.1"/>
</dbReference>
<dbReference type="PANTHER" id="PTHR28004:SF2">
    <property type="entry name" value="D-SERINE DEHYDRATASE"/>
    <property type="match status" value="1"/>
</dbReference>
<evidence type="ECO:0000313" key="5">
    <source>
        <dbReference type="Proteomes" id="UP000198723"/>
    </source>
</evidence>
<name>A0A1C3YCG8_9HYPH</name>
<organism evidence="4 5">
    <name type="scientific">Rhizobium aethiopicum</name>
    <dbReference type="NCBI Taxonomy" id="1138170"/>
    <lineage>
        <taxon>Bacteria</taxon>
        <taxon>Pseudomonadati</taxon>
        <taxon>Pseudomonadota</taxon>
        <taxon>Alphaproteobacteria</taxon>
        <taxon>Hyphomicrobiales</taxon>
        <taxon>Rhizobiaceae</taxon>
        <taxon>Rhizobium/Agrobacterium group</taxon>
        <taxon>Rhizobium</taxon>
    </lineage>
</organism>
<gene>
    <name evidence="4" type="ORF">GA0061105_13612</name>
</gene>
<dbReference type="Gene3D" id="3.20.20.10">
    <property type="entry name" value="Alanine racemase"/>
    <property type="match status" value="1"/>
</dbReference>
<dbReference type="Gene3D" id="2.40.37.20">
    <property type="entry name" value="D-serine dehydratase-like domain"/>
    <property type="match status" value="1"/>
</dbReference>
<dbReference type="SUPFAM" id="SSF51419">
    <property type="entry name" value="PLP-binding barrel"/>
    <property type="match status" value="1"/>
</dbReference>
<dbReference type="SMART" id="SM01119">
    <property type="entry name" value="D-ser_dehydrat"/>
    <property type="match status" value="1"/>
</dbReference>
<dbReference type="InterPro" id="IPR026956">
    <property type="entry name" value="D-ser_dehydrat-like_dom"/>
</dbReference>
<dbReference type="AlphaFoldDB" id="A0A1C3YCG8"/>
<evidence type="ECO:0000313" key="4">
    <source>
        <dbReference type="EMBL" id="SCB62196.1"/>
    </source>
</evidence>